<dbReference type="KEGG" id="nio:NITINOP_0244"/>
<dbReference type="EMBL" id="LN885086">
    <property type="protein sequence ID" value="CUQ65220.1"/>
    <property type="molecule type" value="Genomic_DNA"/>
</dbReference>
<feature type="domain" description="Methylene-tetrahydrofolate reductase C-terminal-like" evidence="2">
    <location>
        <begin position="33"/>
        <end position="81"/>
    </location>
</feature>
<gene>
    <name evidence="3" type="ORF">NITINOP_0244</name>
</gene>
<evidence type="ECO:0000313" key="3">
    <source>
        <dbReference type="EMBL" id="CUQ65220.1"/>
    </source>
</evidence>
<evidence type="ECO:0000256" key="1">
    <source>
        <dbReference type="SAM" id="MobiDB-lite"/>
    </source>
</evidence>
<reference evidence="4" key="1">
    <citation type="submission" date="2015-09" db="EMBL/GenBank/DDBJ databases">
        <authorList>
            <person name="Daims H."/>
        </authorList>
    </citation>
    <scope>NUCLEOTIDE SEQUENCE [LARGE SCALE GENOMIC DNA]</scope>
</reference>
<protein>
    <recommendedName>
        <fullName evidence="2">Methylene-tetrahydrofolate reductase C-terminal-like domain-containing protein</fullName>
    </recommendedName>
</protein>
<dbReference type="AlphaFoldDB" id="A0A0S4KSB1"/>
<dbReference type="Proteomes" id="UP000066284">
    <property type="component" value="Chromosome 1"/>
</dbReference>
<dbReference type="STRING" id="1715989.NITINOP_0244"/>
<dbReference type="InterPro" id="IPR022026">
    <property type="entry name" value="DUF5981"/>
</dbReference>
<evidence type="ECO:0000259" key="2">
    <source>
        <dbReference type="Pfam" id="PF12225"/>
    </source>
</evidence>
<feature type="region of interest" description="Disordered" evidence="1">
    <location>
        <begin position="1"/>
        <end position="25"/>
    </location>
</feature>
<proteinExistence type="predicted"/>
<sequence>MIRRVLIPGEDDAGDNVGGVHKRPPIPDASHKAECPKFMAHGPCGGVRKGGFCEVYPDMQCPWVALFVELEKIGHTDWMKQV</sequence>
<organism evidence="3 4">
    <name type="scientific">Candidatus Nitrospira inopinata</name>
    <dbReference type="NCBI Taxonomy" id="1715989"/>
    <lineage>
        <taxon>Bacteria</taxon>
        <taxon>Pseudomonadati</taxon>
        <taxon>Nitrospirota</taxon>
        <taxon>Nitrospiria</taxon>
        <taxon>Nitrospirales</taxon>
        <taxon>Nitrospiraceae</taxon>
        <taxon>Nitrospira</taxon>
    </lineage>
</organism>
<accession>A0A0S4KSB1</accession>
<dbReference type="Pfam" id="PF12225">
    <property type="entry name" value="DUF5981"/>
    <property type="match status" value="1"/>
</dbReference>
<dbReference type="RefSeq" id="WP_062482123.1">
    <property type="nucleotide sequence ID" value="NZ_LN885086.1"/>
</dbReference>
<evidence type="ECO:0000313" key="4">
    <source>
        <dbReference type="Proteomes" id="UP000066284"/>
    </source>
</evidence>
<name>A0A0S4KSB1_9BACT</name>
<dbReference type="OrthoDB" id="9795431at2"/>
<keyword evidence="4" id="KW-1185">Reference proteome</keyword>